<sequence>MFGKTHSLPTPKKNVNKEDLKELKKELLLQFTYDHSLLIKRIEKLEKKLKEKTKKQFPYPSEK</sequence>
<protein>
    <submittedName>
        <fullName evidence="1">Uncharacterized protein</fullName>
    </submittedName>
</protein>
<organism evidence="1">
    <name type="scientific">marine metagenome</name>
    <dbReference type="NCBI Taxonomy" id="408172"/>
    <lineage>
        <taxon>unclassified sequences</taxon>
        <taxon>metagenomes</taxon>
        <taxon>ecological metagenomes</taxon>
    </lineage>
</organism>
<accession>A0A382LWY1</accession>
<name>A0A382LWY1_9ZZZZ</name>
<dbReference type="EMBL" id="UINC01089716">
    <property type="protein sequence ID" value="SVC41038.1"/>
    <property type="molecule type" value="Genomic_DNA"/>
</dbReference>
<gene>
    <name evidence="1" type="ORF">METZ01_LOCUS293892</name>
</gene>
<reference evidence="1" key="1">
    <citation type="submission" date="2018-05" db="EMBL/GenBank/DDBJ databases">
        <authorList>
            <person name="Lanie J.A."/>
            <person name="Ng W.-L."/>
            <person name="Kazmierczak K.M."/>
            <person name="Andrzejewski T.M."/>
            <person name="Davidsen T.M."/>
            <person name="Wayne K.J."/>
            <person name="Tettelin H."/>
            <person name="Glass J.I."/>
            <person name="Rusch D."/>
            <person name="Podicherti R."/>
            <person name="Tsui H.-C.T."/>
            <person name="Winkler M.E."/>
        </authorList>
    </citation>
    <scope>NUCLEOTIDE SEQUENCE</scope>
</reference>
<evidence type="ECO:0000313" key="1">
    <source>
        <dbReference type="EMBL" id="SVC41038.1"/>
    </source>
</evidence>
<dbReference type="AlphaFoldDB" id="A0A382LWY1"/>
<proteinExistence type="predicted"/>